<dbReference type="EMBL" id="FNAV01000002">
    <property type="protein sequence ID" value="SDE27866.1"/>
    <property type="molecule type" value="Genomic_DNA"/>
</dbReference>
<dbReference type="OrthoDB" id="7376380at2"/>
<reference evidence="2" key="1">
    <citation type="submission" date="2016-10" db="EMBL/GenBank/DDBJ databases">
        <authorList>
            <person name="Varghese N."/>
            <person name="Submissions S."/>
        </authorList>
    </citation>
    <scope>NUCLEOTIDE SEQUENCE [LARGE SCALE GENOMIC DNA]</scope>
    <source>
        <strain evidence="2">DSM 10146</strain>
    </source>
</reference>
<gene>
    <name evidence="1" type="ORF">SAMN04488105_102252</name>
</gene>
<name>A0A1G7BN51_9RHOB</name>
<evidence type="ECO:0000313" key="2">
    <source>
        <dbReference type="Proteomes" id="UP000198994"/>
    </source>
</evidence>
<dbReference type="RefSeq" id="WP_089955452.1">
    <property type="nucleotide sequence ID" value="NZ_FNAV01000002.1"/>
</dbReference>
<keyword evidence="2" id="KW-1185">Reference proteome</keyword>
<dbReference type="Proteomes" id="UP000198994">
    <property type="component" value="Unassembled WGS sequence"/>
</dbReference>
<sequence length="152" mass="16680">MIGSPLPKEPLQVTALLGNARSDRHDAVHALEHEGRVEVIDIARADAARTDKVREVQIALLRDQSLEDGAVLHLDNTLAIVLRVDSGARLTLVPHDLQSALRLGHWCGNLHWKVSFAEGVMSVPLDGPEARYRARLRDLEGLASSHIAEPDK</sequence>
<evidence type="ECO:0000313" key="1">
    <source>
        <dbReference type="EMBL" id="SDE27866.1"/>
    </source>
</evidence>
<protein>
    <submittedName>
        <fullName evidence="1">Urease accessory protein</fullName>
    </submittedName>
</protein>
<dbReference type="Gene3D" id="2.60.260.20">
    <property type="entry name" value="Urease metallochaperone UreE, N-terminal domain"/>
    <property type="match status" value="1"/>
</dbReference>
<proteinExistence type="predicted"/>
<organism evidence="1 2">
    <name type="scientific">Salipiger thiooxidans</name>
    <dbReference type="NCBI Taxonomy" id="282683"/>
    <lineage>
        <taxon>Bacteria</taxon>
        <taxon>Pseudomonadati</taxon>
        <taxon>Pseudomonadota</taxon>
        <taxon>Alphaproteobacteria</taxon>
        <taxon>Rhodobacterales</taxon>
        <taxon>Roseobacteraceae</taxon>
        <taxon>Salipiger</taxon>
    </lineage>
</organism>
<dbReference type="STRING" id="282683.SAMN04488105_102252"/>
<accession>A0A1G7BN51</accession>
<dbReference type="AlphaFoldDB" id="A0A1G7BN51"/>